<dbReference type="Pfam" id="PF05226">
    <property type="entry name" value="CHASE2"/>
    <property type="match status" value="1"/>
</dbReference>
<feature type="transmembrane region" description="Helical" evidence="1">
    <location>
        <begin position="735"/>
        <end position="757"/>
    </location>
</feature>
<evidence type="ECO:0000313" key="3">
    <source>
        <dbReference type="EMBL" id="MBW4662519.1"/>
    </source>
</evidence>
<dbReference type="EMBL" id="JAHHHD010000081">
    <property type="protein sequence ID" value="MBW4662519.1"/>
    <property type="molecule type" value="Genomic_DNA"/>
</dbReference>
<organism evidence="3 4">
    <name type="scientific">Drouetiella hepatica Uher 2000/2452</name>
    <dbReference type="NCBI Taxonomy" id="904376"/>
    <lineage>
        <taxon>Bacteria</taxon>
        <taxon>Bacillati</taxon>
        <taxon>Cyanobacteriota</taxon>
        <taxon>Cyanophyceae</taxon>
        <taxon>Oculatellales</taxon>
        <taxon>Oculatellaceae</taxon>
        <taxon>Drouetiella</taxon>
    </lineage>
</organism>
<sequence>MGDRSWASLIRSPLSIPTVGVTVGKLVILKFGAGSFAEGFPVTLQIGMENTRPSSEVMGELPPEPKLPLSFDRWQAIYRRLDLSARPMGLPKSSSFASLEDCSEAAEQLRDRLNYWLQAESFRSIREKWLEKLQPTETIRVILQTSALPLQKLPWHLWDLIERYPHAEFALSTATYEQVHYSAHSTQPVKILALLGDSAGIDIQTDRAILEKLPDATINFLVEPARKELTDHIWEQNWDILFFAGHSSSSGTRETGRIYINPNESLTIDELKYALRKAVNRGLKLAIFNSCDGLGLAREFADLQIPQMIVMREPVPDRVAQEFLKYFLEAFSRDEPLYLAVREARERLQGLEGQFPCATWLPVIYQNLAETPMTWVSVGQPRHSPAIRPKITSALLISLAIALLIMSIRYVGLLQPSELQAFDQFLQLRPEEKPDTRLLVVAITEEDVQAQSQESRRGSLSDQSLAKLLEKLASYQPQVIGLDIYRDYPVGNIPGLAAAMRQNDRLVTICKVTDPQAGRVGIAPPPETPSDRLGFSDLPLDADSVVRRQLLALTPPPSSACTATYAFSTQLALRYLAAQSVPLQFSPDGAWQLGKAHFQPIEAHTGGYQGIDAWGHQILLNYRSYRSPKEAIPQVTLSQILSNQVDANVIRNRIILIGTTAESFQDYSLTPYKTNQGAIQKIPGVILQAQMTSQLISAALGERSLLWAWTLWQETLWVMAWSVTGSLLTQFVRQLPAWGIAVGGAIVILYSVCLIVLVQYSGWIPIVPTALAFLGSSGALYVKTLAQSQSLQRSLRRNL</sequence>
<dbReference type="Proteomes" id="UP000757435">
    <property type="component" value="Unassembled WGS sequence"/>
</dbReference>
<name>A0A951QH59_9CYAN</name>
<reference evidence="3" key="1">
    <citation type="submission" date="2021-05" db="EMBL/GenBank/DDBJ databases">
        <authorList>
            <person name="Pietrasiak N."/>
            <person name="Ward R."/>
            <person name="Stajich J.E."/>
            <person name="Kurbessoian T."/>
        </authorList>
    </citation>
    <scope>NUCLEOTIDE SEQUENCE</scope>
    <source>
        <strain evidence="3">UHER 2000/2452</strain>
    </source>
</reference>
<feature type="domain" description="CHASE2" evidence="2">
    <location>
        <begin position="414"/>
        <end position="728"/>
    </location>
</feature>
<evidence type="ECO:0000259" key="2">
    <source>
        <dbReference type="SMART" id="SM01080"/>
    </source>
</evidence>
<accession>A0A951QH59</accession>
<evidence type="ECO:0000313" key="4">
    <source>
        <dbReference type="Proteomes" id="UP000757435"/>
    </source>
</evidence>
<dbReference type="SMART" id="SM01080">
    <property type="entry name" value="CHASE2"/>
    <property type="match status" value="1"/>
</dbReference>
<dbReference type="InterPro" id="IPR007890">
    <property type="entry name" value="CHASE2"/>
</dbReference>
<gene>
    <name evidence="3" type="ORF">KME15_28065</name>
</gene>
<dbReference type="AlphaFoldDB" id="A0A951QH59"/>
<feature type="transmembrane region" description="Helical" evidence="1">
    <location>
        <begin position="763"/>
        <end position="782"/>
    </location>
</feature>
<dbReference type="Pfam" id="PF12770">
    <property type="entry name" value="CHAT"/>
    <property type="match status" value="1"/>
</dbReference>
<keyword evidence="1" id="KW-1133">Transmembrane helix</keyword>
<keyword evidence="1" id="KW-0812">Transmembrane</keyword>
<evidence type="ECO:0000256" key="1">
    <source>
        <dbReference type="SAM" id="Phobius"/>
    </source>
</evidence>
<dbReference type="InterPro" id="IPR024983">
    <property type="entry name" value="CHAT_dom"/>
</dbReference>
<reference evidence="3" key="2">
    <citation type="journal article" date="2022" name="Microbiol. Resour. Announc.">
        <title>Metagenome Sequencing to Explore Phylogenomics of Terrestrial Cyanobacteria.</title>
        <authorList>
            <person name="Ward R.D."/>
            <person name="Stajich J.E."/>
            <person name="Johansen J.R."/>
            <person name="Huntemann M."/>
            <person name="Clum A."/>
            <person name="Foster B."/>
            <person name="Foster B."/>
            <person name="Roux S."/>
            <person name="Palaniappan K."/>
            <person name="Varghese N."/>
            <person name="Mukherjee S."/>
            <person name="Reddy T.B.K."/>
            <person name="Daum C."/>
            <person name="Copeland A."/>
            <person name="Chen I.A."/>
            <person name="Ivanova N.N."/>
            <person name="Kyrpides N.C."/>
            <person name="Shapiro N."/>
            <person name="Eloe-Fadrosh E.A."/>
            <person name="Pietrasiak N."/>
        </authorList>
    </citation>
    <scope>NUCLEOTIDE SEQUENCE</scope>
    <source>
        <strain evidence="3">UHER 2000/2452</strain>
    </source>
</reference>
<feature type="transmembrane region" description="Helical" evidence="1">
    <location>
        <begin position="391"/>
        <end position="411"/>
    </location>
</feature>
<protein>
    <submittedName>
        <fullName evidence="3">CHASE2 domain-containing protein</fullName>
    </submittedName>
</protein>
<keyword evidence="1" id="KW-0472">Membrane</keyword>
<proteinExistence type="predicted"/>
<comment type="caution">
    <text evidence="3">The sequence shown here is derived from an EMBL/GenBank/DDBJ whole genome shotgun (WGS) entry which is preliminary data.</text>
</comment>